<feature type="repeat" description="TPR" evidence="3">
    <location>
        <begin position="138"/>
        <end position="171"/>
    </location>
</feature>
<gene>
    <name evidence="4" type="ORF">FC87_GL000800</name>
</gene>
<dbReference type="PROSITE" id="PS50005">
    <property type="entry name" value="TPR"/>
    <property type="match status" value="2"/>
</dbReference>
<evidence type="ECO:0000256" key="3">
    <source>
        <dbReference type="PROSITE-ProRule" id="PRU00339"/>
    </source>
</evidence>
<dbReference type="STRING" id="1423745.GCA_001311215_01320"/>
<comment type="caution">
    <text evidence="4">The sequence shown here is derived from an EMBL/GenBank/DDBJ whole genome shotgun (WGS) entry which is preliminary data.</text>
</comment>
<feature type="repeat" description="TPR" evidence="3">
    <location>
        <begin position="71"/>
        <end position="104"/>
    </location>
</feature>
<dbReference type="Gene3D" id="1.25.40.10">
    <property type="entry name" value="Tetratricopeptide repeat domain"/>
    <property type="match status" value="2"/>
</dbReference>
<dbReference type="Pfam" id="PF14559">
    <property type="entry name" value="TPR_19"/>
    <property type="match status" value="1"/>
</dbReference>
<sequence>MIDKPDAHTKQQQAEATLHQLVQDIDNHPHDYRPYYDLSVLLIELHSYTQAEELLVKALGLFQDRSRTAKNLLTYGLGNVYYSAGQYQKAITEFQQVNDQQLQHDAYLMLAQSYMGEHDYQHAVAFLLTAQETSRQDPTVNRLLGQSLLALGDFKQAASFYDQVLQAQPQDLVANFDRGLIALVLGATAEPYFEKVKTIDPQYYSQQQQRITAIKEQIKAKQQRTDS</sequence>
<dbReference type="Pfam" id="PF13174">
    <property type="entry name" value="TPR_6"/>
    <property type="match status" value="1"/>
</dbReference>
<evidence type="ECO:0000313" key="4">
    <source>
        <dbReference type="EMBL" id="KRM91663.1"/>
    </source>
</evidence>
<organism evidence="4 5">
    <name type="scientific">Fructilactobacillus florum DSM 22689 = JCM 16035</name>
    <dbReference type="NCBI Taxonomy" id="1423745"/>
    <lineage>
        <taxon>Bacteria</taxon>
        <taxon>Bacillati</taxon>
        <taxon>Bacillota</taxon>
        <taxon>Bacilli</taxon>
        <taxon>Lactobacillales</taxon>
        <taxon>Lactobacillaceae</taxon>
        <taxon>Fructilactobacillus</taxon>
    </lineage>
</organism>
<protein>
    <submittedName>
        <fullName evidence="4">Uncharacterized protein</fullName>
    </submittedName>
</protein>
<keyword evidence="2 3" id="KW-0802">TPR repeat</keyword>
<dbReference type="SMART" id="SM00028">
    <property type="entry name" value="TPR"/>
    <property type="match status" value="4"/>
</dbReference>
<accession>A0A0R2CJ39</accession>
<keyword evidence="1" id="KW-0677">Repeat</keyword>
<name>A0A0R2CJ39_9LACO</name>
<evidence type="ECO:0000313" key="5">
    <source>
        <dbReference type="Proteomes" id="UP000051586"/>
    </source>
</evidence>
<evidence type="ECO:0000256" key="2">
    <source>
        <dbReference type="ARBA" id="ARBA00022803"/>
    </source>
</evidence>
<reference evidence="4 5" key="1">
    <citation type="journal article" date="2015" name="Genome Announc.">
        <title>Expanding the biotechnology potential of lactobacilli through comparative genomics of 213 strains and associated genera.</title>
        <authorList>
            <person name="Sun Z."/>
            <person name="Harris H.M."/>
            <person name="McCann A."/>
            <person name="Guo C."/>
            <person name="Argimon S."/>
            <person name="Zhang W."/>
            <person name="Yang X."/>
            <person name="Jeffery I.B."/>
            <person name="Cooney J.C."/>
            <person name="Kagawa T.F."/>
            <person name="Liu W."/>
            <person name="Song Y."/>
            <person name="Salvetti E."/>
            <person name="Wrobel A."/>
            <person name="Rasinkangas P."/>
            <person name="Parkhill J."/>
            <person name="Rea M.C."/>
            <person name="O'Sullivan O."/>
            <person name="Ritari J."/>
            <person name="Douillard F.P."/>
            <person name="Paul Ross R."/>
            <person name="Yang R."/>
            <person name="Briner A.E."/>
            <person name="Felis G.E."/>
            <person name="de Vos W.M."/>
            <person name="Barrangou R."/>
            <person name="Klaenhammer T.R."/>
            <person name="Caufield P.W."/>
            <person name="Cui Y."/>
            <person name="Zhang H."/>
            <person name="O'Toole P.W."/>
        </authorList>
    </citation>
    <scope>NUCLEOTIDE SEQUENCE [LARGE SCALE GENOMIC DNA]</scope>
    <source>
        <strain evidence="4 5">DSM 22689</strain>
    </source>
</reference>
<dbReference type="Proteomes" id="UP000051586">
    <property type="component" value="Unassembled WGS sequence"/>
</dbReference>
<dbReference type="SUPFAM" id="SSF48452">
    <property type="entry name" value="TPR-like"/>
    <property type="match status" value="2"/>
</dbReference>
<dbReference type="RefSeq" id="WP_009167157.1">
    <property type="nucleotide sequence ID" value="NZ_AYZI01000004.1"/>
</dbReference>
<dbReference type="PANTHER" id="PTHR44943:SF8">
    <property type="entry name" value="TPR REPEAT-CONTAINING PROTEIN MJ0263"/>
    <property type="match status" value="1"/>
</dbReference>
<dbReference type="AlphaFoldDB" id="A0A0R2CJ39"/>
<dbReference type="InterPro" id="IPR051685">
    <property type="entry name" value="Ycf3/AcsC/BcsC/TPR_MFPF"/>
</dbReference>
<dbReference type="InterPro" id="IPR019734">
    <property type="entry name" value="TPR_rpt"/>
</dbReference>
<dbReference type="InterPro" id="IPR011990">
    <property type="entry name" value="TPR-like_helical_dom_sf"/>
</dbReference>
<evidence type="ECO:0000256" key="1">
    <source>
        <dbReference type="ARBA" id="ARBA00022737"/>
    </source>
</evidence>
<dbReference type="PANTHER" id="PTHR44943">
    <property type="entry name" value="CELLULOSE SYNTHASE OPERON PROTEIN C"/>
    <property type="match status" value="1"/>
</dbReference>
<dbReference type="EMBL" id="AYZI01000004">
    <property type="protein sequence ID" value="KRM91663.1"/>
    <property type="molecule type" value="Genomic_DNA"/>
</dbReference>
<proteinExistence type="predicted"/>
<dbReference type="PATRIC" id="fig|1423745.4.peg.849"/>